<accession>A0AAV1C3D5</accession>
<keyword evidence="2" id="KW-1185">Reference proteome</keyword>
<evidence type="ECO:0000313" key="2">
    <source>
        <dbReference type="Proteomes" id="UP001161247"/>
    </source>
</evidence>
<dbReference type="AlphaFoldDB" id="A0AAV1C3D5"/>
<name>A0AAV1C3D5_OLDCO</name>
<feature type="non-terminal residue" evidence="1">
    <location>
        <position position="85"/>
    </location>
</feature>
<reference evidence="1" key="1">
    <citation type="submission" date="2023-03" db="EMBL/GenBank/DDBJ databases">
        <authorList>
            <person name="Julca I."/>
        </authorList>
    </citation>
    <scope>NUCLEOTIDE SEQUENCE</scope>
</reference>
<protein>
    <submittedName>
        <fullName evidence="1">OLC1v1023844C1</fullName>
    </submittedName>
</protein>
<sequence length="85" mass="10034">MKAIEKMKPPFLQLRLAGNQSPKPIKKKWISRNRNQGRRHQVSQIKRSKTPQSISWIRVPLIRHPERRGLQKSNGLQFLKTAKKE</sequence>
<dbReference type="Proteomes" id="UP001161247">
    <property type="component" value="Chromosome 1"/>
</dbReference>
<gene>
    <name evidence="1" type="ORF">OLC1_LOCUS1661</name>
</gene>
<evidence type="ECO:0000313" key="1">
    <source>
        <dbReference type="EMBL" id="CAI9089292.1"/>
    </source>
</evidence>
<dbReference type="EMBL" id="OX459118">
    <property type="protein sequence ID" value="CAI9089292.1"/>
    <property type="molecule type" value="Genomic_DNA"/>
</dbReference>
<proteinExistence type="predicted"/>
<organism evidence="1 2">
    <name type="scientific">Oldenlandia corymbosa var. corymbosa</name>
    <dbReference type="NCBI Taxonomy" id="529605"/>
    <lineage>
        <taxon>Eukaryota</taxon>
        <taxon>Viridiplantae</taxon>
        <taxon>Streptophyta</taxon>
        <taxon>Embryophyta</taxon>
        <taxon>Tracheophyta</taxon>
        <taxon>Spermatophyta</taxon>
        <taxon>Magnoliopsida</taxon>
        <taxon>eudicotyledons</taxon>
        <taxon>Gunneridae</taxon>
        <taxon>Pentapetalae</taxon>
        <taxon>asterids</taxon>
        <taxon>lamiids</taxon>
        <taxon>Gentianales</taxon>
        <taxon>Rubiaceae</taxon>
        <taxon>Rubioideae</taxon>
        <taxon>Spermacoceae</taxon>
        <taxon>Hedyotis-Oldenlandia complex</taxon>
        <taxon>Oldenlandia</taxon>
    </lineage>
</organism>